<proteinExistence type="predicted"/>
<evidence type="ECO:0000256" key="1">
    <source>
        <dbReference type="ARBA" id="ARBA00004123"/>
    </source>
</evidence>
<dbReference type="Proteomes" id="UP000249390">
    <property type="component" value="Unassembled WGS sequence"/>
</dbReference>
<evidence type="ECO:0000256" key="2">
    <source>
        <dbReference type="ARBA" id="ARBA00022473"/>
    </source>
</evidence>
<dbReference type="PROSITE" id="PS51059">
    <property type="entry name" value="PARP_CATALYTIC"/>
    <property type="match status" value="1"/>
</dbReference>
<reference evidence="8 9" key="1">
    <citation type="submission" date="2018-06" db="EMBL/GenBank/DDBJ databases">
        <title>The Genome of Cuscuta australis (Dodder) Provides Insight into the Evolution of Plant Parasitism.</title>
        <authorList>
            <person name="Liu H."/>
        </authorList>
    </citation>
    <scope>NUCLEOTIDE SEQUENCE [LARGE SCALE GENOMIC DNA]</scope>
    <source>
        <strain evidence="9">cv. Yunnan</strain>
        <tissue evidence="8">Vines</tissue>
    </source>
</reference>
<dbReference type="Pfam" id="PF12174">
    <property type="entry name" value="RST"/>
    <property type="match status" value="1"/>
</dbReference>
<keyword evidence="3" id="KW-0346">Stress response</keyword>
<dbReference type="PANTHER" id="PTHR32263">
    <property type="entry name" value="INACTIVE POLY [ADP-RIBOSE] POLYMERASE SRO4-RELATED"/>
    <property type="match status" value="1"/>
</dbReference>
<evidence type="ECO:0000256" key="4">
    <source>
        <dbReference type="ARBA" id="ARBA00023242"/>
    </source>
</evidence>
<dbReference type="Pfam" id="PF23467">
    <property type="entry name" value="WWE_5"/>
    <property type="match status" value="1"/>
</dbReference>
<dbReference type="GO" id="GO:0003950">
    <property type="term" value="F:NAD+ poly-ADP-ribosyltransferase activity"/>
    <property type="evidence" value="ECO:0007669"/>
    <property type="project" value="InterPro"/>
</dbReference>
<feature type="domain" description="RST" evidence="7">
    <location>
        <begin position="447"/>
        <end position="514"/>
    </location>
</feature>
<dbReference type="EMBL" id="NQVE01000115">
    <property type="protein sequence ID" value="RAL47207.1"/>
    <property type="molecule type" value="Genomic_DNA"/>
</dbReference>
<dbReference type="PROSITE" id="PS51879">
    <property type="entry name" value="RST"/>
    <property type="match status" value="1"/>
</dbReference>
<feature type="domain" description="PARP catalytic" evidence="6">
    <location>
        <begin position="235"/>
        <end position="451"/>
    </location>
</feature>
<keyword evidence="2" id="KW-0217">Developmental protein</keyword>
<dbReference type="PANTHER" id="PTHR32263:SF19">
    <property type="entry name" value="OS03G0230300 PROTEIN"/>
    <property type="match status" value="1"/>
</dbReference>
<dbReference type="GO" id="GO:0005634">
    <property type="term" value="C:nucleus"/>
    <property type="evidence" value="ECO:0007669"/>
    <property type="project" value="UniProtKB-SubCell"/>
</dbReference>
<evidence type="ECO:0000256" key="3">
    <source>
        <dbReference type="ARBA" id="ARBA00023016"/>
    </source>
</evidence>
<dbReference type="InterPro" id="IPR022003">
    <property type="entry name" value="RST"/>
</dbReference>
<comment type="caution">
    <text evidence="8">The sequence shown here is derived from an EMBL/GenBank/DDBJ whole genome shotgun (WGS) entry which is preliminary data.</text>
</comment>
<keyword evidence="4" id="KW-0539">Nucleus</keyword>
<gene>
    <name evidence="8" type="ORF">DM860_013172</name>
</gene>
<evidence type="ECO:0000313" key="8">
    <source>
        <dbReference type="EMBL" id="RAL47207.1"/>
    </source>
</evidence>
<dbReference type="Gene3D" id="3.90.228.10">
    <property type="match status" value="1"/>
</dbReference>
<sequence length="514" mass="56969">MGSDSKRLRVMTTKTLVSGKEKIGAVSRVVDNNKIAVTVPVPAPRNPMGLTSAPAPVPCHRQLLFQNYLNFKRSGEPARFMRYENGSWVDAETGVLEAVKSGFVRGISVVEAEIGVSKCLFDLHRMIEIDLGTGNFRSIAWIDVKGACFFPKSSVSCYNCEKDSVDLEENSSEIRNWVCPKLEIAIEITGNFLKSAKNSNDNEVGLNKRKRESKEPEMEDTFEGSSSNFQAKGEHVEESEFVSPRWPKTRMLGEQEKGHQIVRNLFAQGLAVVEPGAAITAIHRVLRGPLEKDQCDAFYREADLVREARGNPNVVLAWFGTTTEGVERIMSHGFGAHGTGTLGVGLYLSPARSPRMSAMMAQVDENGEKHIILCRVILGKCEKIEAGSLHWSHSRIDFDTGVDDLKEPQWYGVFSANANTRVIPEFVLSYRPAKGVPGEITSAYMKCAPNDARGFYVKLITKLRSTLPPPKLHELQTLYCSWKDGKLGKDGFMRELGSVIGGEKLRSIIQEIRG</sequence>
<evidence type="ECO:0000259" key="6">
    <source>
        <dbReference type="PROSITE" id="PS51059"/>
    </source>
</evidence>
<dbReference type="AlphaFoldDB" id="A0A328DNE5"/>
<dbReference type="Pfam" id="PF00644">
    <property type="entry name" value="PARP"/>
    <property type="match status" value="1"/>
</dbReference>
<evidence type="ECO:0000256" key="5">
    <source>
        <dbReference type="SAM" id="MobiDB-lite"/>
    </source>
</evidence>
<accession>A0A328DNE5</accession>
<evidence type="ECO:0000313" key="9">
    <source>
        <dbReference type="Proteomes" id="UP000249390"/>
    </source>
</evidence>
<dbReference type="SUPFAM" id="SSF56399">
    <property type="entry name" value="ADP-ribosylation"/>
    <property type="match status" value="1"/>
</dbReference>
<dbReference type="InterPro" id="IPR057823">
    <property type="entry name" value="WWE_RCD1"/>
</dbReference>
<protein>
    <submittedName>
        <fullName evidence="8">Uncharacterized protein</fullName>
    </submittedName>
</protein>
<evidence type="ECO:0000259" key="7">
    <source>
        <dbReference type="PROSITE" id="PS51879"/>
    </source>
</evidence>
<organism evidence="8 9">
    <name type="scientific">Cuscuta australis</name>
    <dbReference type="NCBI Taxonomy" id="267555"/>
    <lineage>
        <taxon>Eukaryota</taxon>
        <taxon>Viridiplantae</taxon>
        <taxon>Streptophyta</taxon>
        <taxon>Embryophyta</taxon>
        <taxon>Tracheophyta</taxon>
        <taxon>Spermatophyta</taxon>
        <taxon>Magnoliopsida</taxon>
        <taxon>eudicotyledons</taxon>
        <taxon>Gunneridae</taxon>
        <taxon>Pentapetalae</taxon>
        <taxon>asterids</taxon>
        <taxon>lamiids</taxon>
        <taxon>Solanales</taxon>
        <taxon>Convolvulaceae</taxon>
        <taxon>Cuscuteae</taxon>
        <taxon>Cuscuta</taxon>
        <taxon>Cuscuta subgen. Grammica</taxon>
        <taxon>Cuscuta sect. Cleistogrammica</taxon>
    </lineage>
</organism>
<name>A0A328DNE5_9ASTE</name>
<keyword evidence="9" id="KW-1185">Reference proteome</keyword>
<dbReference type="InterPro" id="IPR044964">
    <property type="entry name" value="RCD1/SRO1-5"/>
</dbReference>
<feature type="region of interest" description="Disordered" evidence="5">
    <location>
        <begin position="202"/>
        <end position="234"/>
    </location>
</feature>
<comment type="subcellular location">
    <subcellularLocation>
        <location evidence="1">Nucleus</location>
    </subcellularLocation>
</comment>
<dbReference type="InterPro" id="IPR012317">
    <property type="entry name" value="Poly(ADP-ribose)pol_cat_dom"/>
</dbReference>